<organism evidence="9 10">
    <name type="scientific">Crassostrea virginica</name>
    <name type="common">Eastern oyster</name>
    <dbReference type="NCBI Taxonomy" id="6565"/>
    <lineage>
        <taxon>Eukaryota</taxon>
        <taxon>Metazoa</taxon>
        <taxon>Spiralia</taxon>
        <taxon>Lophotrochozoa</taxon>
        <taxon>Mollusca</taxon>
        <taxon>Bivalvia</taxon>
        <taxon>Autobranchia</taxon>
        <taxon>Pteriomorphia</taxon>
        <taxon>Ostreida</taxon>
        <taxon>Ostreoidea</taxon>
        <taxon>Ostreidae</taxon>
        <taxon>Crassostrea</taxon>
    </lineage>
</organism>
<feature type="region of interest" description="Disordered" evidence="8">
    <location>
        <begin position="217"/>
        <end position="241"/>
    </location>
</feature>
<dbReference type="PANTHER" id="PTHR12902:SF1">
    <property type="entry name" value="WISKOTT-ALDRICH SYNDROME PROTEIN FAMILY MEMBER"/>
    <property type="match status" value="1"/>
</dbReference>
<dbReference type="OrthoDB" id="1060785at2759"/>
<name>A0A8B8AMH6_CRAVI</name>
<dbReference type="PANTHER" id="PTHR12902">
    <property type="entry name" value="WASP-1"/>
    <property type="match status" value="1"/>
</dbReference>
<dbReference type="GO" id="GO:2000601">
    <property type="term" value="P:positive regulation of Arp2/3 complex-mediated actin nucleation"/>
    <property type="evidence" value="ECO:0007669"/>
    <property type="project" value="TreeGrafter"/>
</dbReference>
<evidence type="ECO:0000256" key="4">
    <source>
        <dbReference type="ARBA" id="ARBA00022553"/>
    </source>
</evidence>
<dbReference type="InterPro" id="IPR028288">
    <property type="entry name" value="SCAR/WAVE_fam"/>
</dbReference>
<protein>
    <recommendedName>
        <fullName evidence="7">Wiskott-Aldrich syndrome protein family member</fullName>
        <shortName evidence="7">WASP family protein member</shortName>
    </recommendedName>
</protein>
<dbReference type="GO" id="GO:0031209">
    <property type="term" value="C:SCAR complex"/>
    <property type="evidence" value="ECO:0007669"/>
    <property type="project" value="TreeGrafter"/>
</dbReference>
<dbReference type="GO" id="GO:0034237">
    <property type="term" value="F:protein kinase A regulatory subunit binding"/>
    <property type="evidence" value="ECO:0007669"/>
    <property type="project" value="TreeGrafter"/>
</dbReference>
<dbReference type="GO" id="GO:0005856">
    <property type="term" value="C:cytoskeleton"/>
    <property type="evidence" value="ECO:0007669"/>
    <property type="project" value="UniProtKB-SubCell"/>
</dbReference>
<keyword evidence="4" id="KW-0597">Phosphoprotein</keyword>
<dbReference type="RefSeq" id="XP_022291833.1">
    <property type="nucleotide sequence ID" value="XM_022436125.1"/>
</dbReference>
<evidence type="ECO:0000256" key="5">
    <source>
        <dbReference type="ARBA" id="ARBA00023203"/>
    </source>
</evidence>
<feature type="region of interest" description="Disordered" evidence="8">
    <location>
        <begin position="291"/>
        <end position="399"/>
    </location>
</feature>
<evidence type="ECO:0000313" key="9">
    <source>
        <dbReference type="Proteomes" id="UP000694844"/>
    </source>
</evidence>
<evidence type="ECO:0000256" key="2">
    <source>
        <dbReference type="ARBA" id="ARBA00006993"/>
    </source>
</evidence>
<evidence type="ECO:0000256" key="8">
    <source>
        <dbReference type="SAM" id="MobiDB-lite"/>
    </source>
</evidence>
<evidence type="ECO:0000256" key="7">
    <source>
        <dbReference type="RuleBase" id="RU367034"/>
    </source>
</evidence>
<reference evidence="10" key="1">
    <citation type="submission" date="2025-08" db="UniProtKB">
        <authorList>
            <consortium name="RefSeq"/>
        </authorList>
    </citation>
    <scope>IDENTIFICATION</scope>
    <source>
        <tissue evidence="10">Whole sample</tissue>
    </source>
</reference>
<dbReference type="AlphaFoldDB" id="A0A8B8AMH6"/>
<dbReference type="GO" id="GO:0030036">
    <property type="term" value="P:actin cytoskeleton organization"/>
    <property type="evidence" value="ECO:0007669"/>
    <property type="project" value="UniProtKB-UniRule"/>
</dbReference>
<evidence type="ECO:0000256" key="6">
    <source>
        <dbReference type="ARBA" id="ARBA00023212"/>
    </source>
</evidence>
<gene>
    <name evidence="10" type="primary">LOC111103098</name>
</gene>
<dbReference type="Gene3D" id="6.10.280.150">
    <property type="match status" value="2"/>
</dbReference>
<dbReference type="PRINTS" id="PR01217">
    <property type="entry name" value="PRICHEXTENSN"/>
</dbReference>
<accession>A0A8B8AMH6</accession>
<comment type="similarity">
    <text evidence="2 7">Belongs to the SCAR/WAVE family.</text>
</comment>
<evidence type="ECO:0000256" key="1">
    <source>
        <dbReference type="ARBA" id="ARBA00004245"/>
    </source>
</evidence>
<keyword evidence="5 7" id="KW-0009">Actin-binding</keyword>
<proteinExistence type="inferred from homology"/>
<sequence>MPFIQRCVDPINVSRVGIEKGIANELECVTNHTLSNIILQLSSLSKHAEDMFTELSQEVETFTNRSRHLQGRIDKLHKRVKRLDSTRELVSVQDIYLREPYKSSIQYDQQVVSRCTMPRAILKAYGHCDPIPALDKLNLYREDGKDSVKFYTYPGFFFELWVQGIEKEMNKKKTGTRRPATVIKPTKTPSKVETKLEKNKYKKVGEEFIDCAATVKLNKKENQPPPKNLDTSPRQPKSVPCEKNYVKTKTATDPQNVSNHTNNVSKTHAIQNENNQQHSTMMTNQNRLSLRKQHEKPLDPPPKPPKRKQNGPRNSLCRNSLPPPPAPPPPPSETSDGNLQPSSTSTSLNPNLKPRFSSSIETSKNSPLVQRPPPPPTPPPQPPQPPPPPPPPPISPPLSLILKDTNEKISSSYQGSLLGALANMPKLKPTTKQKSHVDSRSQLLEQIRLHQWSKTLRKVKMTERSNKSTFVSHDIHSIMNKAFEMSRIMKEESEDDIGSSEDEWE</sequence>
<evidence type="ECO:0000313" key="10">
    <source>
        <dbReference type="RefSeq" id="XP_022291833.1"/>
    </source>
</evidence>
<dbReference type="GeneID" id="111103098"/>
<comment type="subcellular location">
    <subcellularLocation>
        <location evidence="1 7">Cytoplasm</location>
        <location evidence="1 7">Cytoskeleton</location>
    </subcellularLocation>
</comment>
<keyword evidence="9" id="KW-1185">Reference proteome</keyword>
<comment type="subunit">
    <text evidence="7">Binds actin and the Arp2/3 complex.</text>
</comment>
<keyword evidence="3 7" id="KW-0963">Cytoplasm</keyword>
<feature type="compositionally biased region" description="Pro residues" evidence="8">
    <location>
        <begin position="370"/>
        <end position="396"/>
    </location>
</feature>
<feature type="compositionally biased region" description="Polar residues" evidence="8">
    <location>
        <begin position="333"/>
        <end position="368"/>
    </location>
</feature>
<dbReference type="Proteomes" id="UP000694844">
    <property type="component" value="Chromosome 7"/>
</dbReference>
<dbReference type="Gene3D" id="1.20.5.340">
    <property type="match status" value="1"/>
</dbReference>
<dbReference type="KEGG" id="cvn:111103098"/>
<comment type="function">
    <text evidence="7">Downstream effector molecule involved in the transmission of signals from tyrosine kinase receptors and small GTPases to the actin cytoskeleton. Promotes formation of actin filaments. Part of the WAVE complex that regulates lamellipodia formation. The WAVE complex regulates actin filament reorganization via its interaction with the Arp2/3 complex.</text>
</comment>
<evidence type="ECO:0000256" key="3">
    <source>
        <dbReference type="ARBA" id="ARBA00022490"/>
    </source>
</evidence>
<dbReference type="GO" id="GO:0071933">
    <property type="term" value="F:Arp2/3 complex binding"/>
    <property type="evidence" value="ECO:0007669"/>
    <property type="project" value="TreeGrafter"/>
</dbReference>
<dbReference type="FunFam" id="1.20.5.340:FF:000012">
    <property type="entry name" value="Wiskott-Aldrich syndrome protein family member 1"/>
    <property type="match status" value="1"/>
</dbReference>
<keyword evidence="6 7" id="KW-0206">Cytoskeleton</keyword>
<feature type="compositionally biased region" description="Pro residues" evidence="8">
    <location>
        <begin position="321"/>
        <end position="332"/>
    </location>
</feature>
<dbReference type="GO" id="GO:0003779">
    <property type="term" value="F:actin binding"/>
    <property type="evidence" value="ECO:0007669"/>
    <property type="project" value="UniProtKB-UniRule"/>
</dbReference>